<sequence>MDLLQQAYYNYLCARRFLHPMHRWLRPLEINFGPESECMRFILSHAKWRQFKYGMNLNWSTTTVVLFIVLPMVLWLEKDPAQALLNSHAFNFLLILDDIGDQKLVQLFEREHVTYCFKEVSSKLDAIREKFEEAFDKIEASENGAFARNYGSTRERSSQKMLQTGKTRLCL</sequence>
<evidence type="ECO:0000256" key="1">
    <source>
        <dbReference type="SAM" id="Phobius"/>
    </source>
</evidence>
<dbReference type="EMBL" id="CDMY01000855">
    <property type="protein sequence ID" value="CEM35461.1"/>
    <property type="molecule type" value="Genomic_DNA"/>
</dbReference>
<gene>
    <name evidence="2" type="ORF">Vbra_3400</name>
</gene>
<protein>
    <submittedName>
        <fullName evidence="2">Uncharacterized protein</fullName>
    </submittedName>
</protein>
<dbReference type="Proteomes" id="UP000041254">
    <property type="component" value="Unassembled WGS sequence"/>
</dbReference>
<keyword evidence="1" id="KW-1133">Transmembrane helix</keyword>
<evidence type="ECO:0000313" key="3">
    <source>
        <dbReference type="Proteomes" id="UP000041254"/>
    </source>
</evidence>
<dbReference type="InParanoid" id="A0A0G4GWU0"/>
<dbReference type="AlphaFoldDB" id="A0A0G4GWU0"/>
<dbReference type="PhylomeDB" id="A0A0G4GWU0"/>
<accession>A0A0G4GWU0</accession>
<dbReference type="VEuPathDB" id="CryptoDB:Vbra_3400"/>
<evidence type="ECO:0000313" key="2">
    <source>
        <dbReference type="EMBL" id="CEM35461.1"/>
    </source>
</evidence>
<keyword evidence="1" id="KW-0472">Membrane</keyword>
<feature type="transmembrane region" description="Helical" evidence="1">
    <location>
        <begin position="57"/>
        <end position="76"/>
    </location>
</feature>
<keyword evidence="3" id="KW-1185">Reference proteome</keyword>
<proteinExistence type="predicted"/>
<name>A0A0G4GWU0_VITBC</name>
<reference evidence="2 3" key="1">
    <citation type="submission" date="2014-11" db="EMBL/GenBank/DDBJ databases">
        <authorList>
            <person name="Zhu J."/>
            <person name="Qi W."/>
            <person name="Song R."/>
        </authorList>
    </citation>
    <scope>NUCLEOTIDE SEQUENCE [LARGE SCALE GENOMIC DNA]</scope>
</reference>
<keyword evidence="1" id="KW-0812">Transmembrane</keyword>
<organism evidence="2 3">
    <name type="scientific">Vitrella brassicaformis (strain CCMP3155)</name>
    <dbReference type="NCBI Taxonomy" id="1169540"/>
    <lineage>
        <taxon>Eukaryota</taxon>
        <taxon>Sar</taxon>
        <taxon>Alveolata</taxon>
        <taxon>Colpodellida</taxon>
        <taxon>Vitrellaceae</taxon>
        <taxon>Vitrella</taxon>
    </lineage>
</organism>